<dbReference type="InterPro" id="IPR013431">
    <property type="entry name" value="Delta_60_rpt"/>
</dbReference>
<proteinExistence type="predicted"/>
<dbReference type="InterPro" id="IPR011041">
    <property type="entry name" value="Quinoprot_gluc/sorb_DH_b-prop"/>
</dbReference>
<organism evidence="1">
    <name type="scientific">hydrothermal vent metagenome</name>
    <dbReference type="NCBI Taxonomy" id="652676"/>
    <lineage>
        <taxon>unclassified sequences</taxon>
        <taxon>metagenomes</taxon>
        <taxon>ecological metagenomes</taxon>
    </lineage>
</organism>
<dbReference type="SUPFAM" id="SSF63829">
    <property type="entry name" value="Calcium-dependent phosphotriesterase"/>
    <property type="match status" value="1"/>
</dbReference>
<name>A0A3B1DQK2_9ZZZZ</name>
<sequence length="946" mass="96737">MSRKKILPVIILLLLSLSVVGCMDDKNTPSSAISPQKVSVTINPETLTLPAGGERKFSASVSGSGNTAVDWIIQEAAGGTISNQGLYTAPLSPGTYHVVVNSKIDPSKTASAMITVSSTLNASFGTNGTVTTAFGGIDTIKAMALQSDGKRVVGGASLDGTKTDFALARYHVNGTLDTSFGQNGVVTTSFGGSAGINALAIQADGKIVAGGNTDEFQNGAFALARYLADGTLDPTFGPSLSGKITTAPGSQNNRLNALKMQGNKILVGGVSLETPTGFVINAREVFTLMRFQADGSLDTTFGPDGNGTVKTLIANGSAEIMALEIQPNGEILAGGRFFLTVNNFVVARYDSNGSLDTSFSGDGIVVTSIGGGSEQVNALLIQPTGEIVAGGSSLNSFAIVRYTASGVEDTTFSGDGIVRTGIGSGGVERIHSLVFDTANNRIIAGGVSFNGANNSEFTLAGYDSVGTLDSGFGTGGIVTTPISAGADGIQAMHLESETIIATGFASNSPRIDFALARYDINGVLETGASTLGFDPTGFVTTAIGGGSDEINTLAVQADGKIIAAGSSFGINNVKNKDFSLARYEADGSLDTTFGVSGRVTTGISGTQSTGHDVIHAIAIQPVDGKIVVGGSAFQGNIGASDDFALARYMPDGTLDTSFGTSLNGIETRISTVGNEVINGLALQSDNKIVVAGTAFTGSNHNFIVGRYNTNGTLDTGFATSGIGTTQIGMGNSFAEAMVMQNNDMFLLAGSVGNGTNFDFALARYNANGSLDATFGNNGIVTTPIGTGHDFAKTIKIQADGKILVAGTVFSAALPGQFALARYNANGSLDTGFGNNGIVMTPLGNTQTPRAAHVFDLAIQTSDGKIIAGGFSSGVVNSRDFTFIRYNTNGTVDTSFGVDGIEISPFSPQIDEIHALDVLSDGTILAGGLISNDNGENTNFHLAAYTP</sequence>
<evidence type="ECO:0000313" key="1">
    <source>
        <dbReference type="EMBL" id="VAX30947.1"/>
    </source>
</evidence>
<dbReference type="PROSITE" id="PS51257">
    <property type="entry name" value="PROKAR_LIPOPROTEIN"/>
    <property type="match status" value="1"/>
</dbReference>
<dbReference type="SUPFAM" id="SSF101898">
    <property type="entry name" value="NHL repeat"/>
    <property type="match status" value="1"/>
</dbReference>
<reference evidence="1" key="1">
    <citation type="submission" date="2018-06" db="EMBL/GenBank/DDBJ databases">
        <authorList>
            <person name="Zhirakovskaya E."/>
        </authorList>
    </citation>
    <scope>NUCLEOTIDE SEQUENCE</scope>
</reference>
<protein>
    <submittedName>
        <fullName evidence="1">Uncharacterized protein</fullName>
    </submittedName>
</protein>
<dbReference type="AlphaFoldDB" id="A0A3B1DQK2"/>
<dbReference type="Gene3D" id="2.80.10.50">
    <property type="match status" value="6"/>
</dbReference>
<accession>A0A3B1DQK2</accession>
<dbReference type="EMBL" id="UOGF01000068">
    <property type="protein sequence ID" value="VAX30947.1"/>
    <property type="molecule type" value="Genomic_DNA"/>
</dbReference>
<dbReference type="Pfam" id="PF17164">
    <property type="entry name" value="DUF5122"/>
    <property type="match status" value="11"/>
</dbReference>
<dbReference type="NCBIfam" id="TIGR02608">
    <property type="entry name" value="delta_60_rpt"/>
    <property type="match status" value="14"/>
</dbReference>
<dbReference type="Gene3D" id="2.60.40.1080">
    <property type="match status" value="1"/>
</dbReference>
<gene>
    <name evidence="1" type="ORF">MNBD_NITROSPIRAE01-42</name>
</gene>
<dbReference type="SUPFAM" id="SSF50952">
    <property type="entry name" value="Soluble quinoprotein glucose dehydrogenase"/>
    <property type="match status" value="1"/>
</dbReference>